<protein>
    <submittedName>
        <fullName evidence="4">Por secretion system C-terminal sorting domain-containing protein</fullName>
    </submittedName>
</protein>
<evidence type="ECO:0000256" key="1">
    <source>
        <dbReference type="SAM" id="SignalP"/>
    </source>
</evidence>
<dbReference type="Pfam" id="PF07581">
    <property type="entry name" value="Glug"/>
    <property type="match status" value="1"/>
</dbReference>
<feature type="domain" description="Bacterial repeat" evidence="3">
    <location>
        <begin position="1271"/>
        <end position="1343"/>
    </location>
</feature>
<dbReference type="RefSeq" id="WP_079556507.1">
    <property type="nucleotide sequence ID" value="NZ_CP021904.1"/>
</dbReference>
<dbReference type="InterPro" id="IPR044060">
    <property type="entry name" value="Bacterial_rp_domain"/>
</dbReference>
<reference evidence="4 5" key="1">
    <citation type="submission" date="2017-02" db="EMBL/GenBank/DDBJ databases">
        <authorList>
            <person name="Peterson S.W."/>
        </authorList>
    </citation>
    <scope>NUCLEOTIDE SEQUENCE [LARGE SCALE GENOMIC DNA]</scope>
    <source>
        <strain evidence="4 5">DSM 24412</strain>
    </source>
</reference>
<keyword evidence="1" id="KW-0732">Signal</keyword>
<dbReference type="NCBIfam" id="TIGR04183">
    <property type="entry name" value="Por_Secre_tail"/>
    <property type="match status" value="1"/>
</dbReference>
<dbReference type="SUPFAM" id="SSF51126">
    <property type="entry name" value="Pectin lyase-like"/>
    <property type="match status" value="1"/>
</dbReference>
<feature type="signal peptide" evidence="1">
    <location>
        <begin position="1"/>
        <end position="21"/>
    </location>
</feature>
<name>A0A1T5C9H5_9BACT</name>
<dbReference type="Proteomes" id="UP000191055">
    <property type="component" value="Unassembled WGS sequence"/>
</dbReference>
<dbReference type="STRING" id="889453.SAMN03080601_00708"/>
<feature type="chain" id="PRO_5012617362" evidence="1">
    <location>
        <begin position="22"/>
        <end position="1584"/>
    </location>
</feature>
<dbReference type="KEGG" id="asx:CDL62_11790"/>
<dbReference type="Pfam" id="PF18998">
    <property type="entry name" value="Flg_new_2"/>
    <property type="match status" value="7"/>
</dbReference>
<feature type="domain" description="Bacterial repeat" evidence="3">
    <location>
        <begin position="1351"/>
        <end position="1421"/>
    </location>
</feature>
<feature type="domain" description="Bacterial repeat" evidence="3">
    <location>
        <begin position="1433"/>
        <end position="1499"/>
    </location>
</feature>
<dbReference type="EMBL" id="FUYV01000003">
    <property type="protein sequence ID" value="SKB55760.1"/>
    <property type="molecule type" value="Genomic_DNA"/>
</dbReference>
<evidence type="ECO:0000259" key="2">
    <source>
        <dbReference type="Pfam" id="PF07581"/>
    </source>
</evidence>
<feature type="domain" description="Bacterial repeat" evidence="3">
    <location>
        <begin position="497"/>
        <end position="569"/>
    </location>
</feature>
<feature type="domain" description="Bacterial repeat" evidence="3">
    <location>
        <begin position="346"/>
        <end position="415"/>
    </location>
</feature>
<dbReference type="Gene3D" id="2.160.20.110">
    <property type="match status" value="4"/>
</dbReference>
<gene>
    <name evidence="4" type="ORF">SAMN03080601_00708</name>
</gene>
<dbReference type="InterPro" id="IPR011493">
    <property type="entry name" value="GLUG"/>
</dbReference>
<keyword evidence="5" id="KW-1185">Reference proteome</keyword>
<evidence type="ECO:0000259" key="3">
    <source>
        <dbReference type="Pfam" id="PF18998"/>
    </source>
</evidence>
<dbReference type="OrthoDB" id="9760059at2"/>
<accession>A0A1T5C9H5</accession>
<feature type="domain" description="Bacterial repeat" evidence="3">
    <location>
        <begin position="421"/>
        <end position="491"/>
    </location>
</feature>
<dbReference type="InterPro" id="IPR011050">
    <property type="entry name" value="Pectin_lyase_fold/virulence"/>
</dbReference>
<feature type="domain" description="Bacterial repeat" evidence="3">
    <location>
        <begin position="1199"/>
        <end position="1265"/>
    </location>
</feature>
<evidence type="ECO:0000313" key="5">
    <source>
        <dbReference type="Proteomes" id="UP000191055"/>
    </source>
</evidence>
<dbReference type="InterPro" id="IPR026444">
    <property type="entry name" value="Secre_tail"/>
</dbReference>
<proteinExistence type="predicted"/>
<evidence type="ECO:0000313" key="4">
    <source>
        <dbReference type="EMBL" id="SKB55760.1"/>
    </source>
</evidence>
<feature type="domain" description="GLUG" evidence="2">
    <location>
        <begin position="773"/>
        <end position="799"/>
    </location>
</feature>
<organism evidence="4 5">
    <name type="scientific">Alkalitalea saponilacus</name>
    <dbReference type="NCBI Taxonomy" id="889453"/>
    <lineage>
        <taxon>Bacteria</taxon>
        <taxon>Pseudomonadati</taxon>
        <taxon>Bacteroidota</taxon>
        <taxon>Bacteroidia</taxon>
        <taxon>Marinilabiliales</taxon>
        <taxon>Marinilabiliaceae</taxon>
        <taxon>Alkalitalea</taxon>
    </lineage>
</organism>
<sequence length="1584" mass="171891">MLKSKLFFFFFLLLFCSNAQIYENPHDYFEGMGRQDDPFLIQNLEDLNNLRLFANSEWDDMFYEQTNDIDLDVAPYNSGLGWEPIGRPVEGDYVDQGFQANYNGNGYQIKGLYINRPNEDYVGLFGYTTRSAKIRNVRIVNGYVTGRDHAGGVLGYNSNESTIEDSYFDGFVKGSEYVGGLVGRNTGAYVLTSFSLGLVQGERSVGGLVGFNSFTSGSQGVLASYSNASVIGDSYVGGLIGHSNNGYIANSYSVGMIICDTWCGGLVGLNEGSISQNAWNKETAGLDWIDPVGAGSPKTTEEMLDADVMSPILVHGMVLPNGEAYGYLAWQGEPWPHNYPGKYNLTLESNPDNSAVFTGEGEYDGGTIAFIKAVPKPGYEFSNWMGADHQLANKTDSFAYPMPYEDITLTAYFTPLDYNLSVEVYPEEAGEISISPEKNHYHVGDQITLTATSHGDLLFANWTDEDGNALSEDAGFVYTMPAKNATVIANFGVHTLQVNVVDETKGGVEIFPHKPFYNPGEEITITSIPAEGCFIGQWNDNHENELGVSGVLTYIMPESDAVITATFERYFDVGFGSEENPWLIETAEQLENVGRFTGKEHVDKHFSQVSDIDLGVIPWNEGAGWKPIGGPLYADAFSGAFDGNDHSIINLYINRPDENIIGLFGMLAYCEIKNVHLKDVDVTGNNSVGGLVGSNRSVNSHLFIENSSVTGMVQGNGRVGGLVGESLHLSVISDCMADVMVSGEAWMGGFVGYASNFTRISRSASYGDVIGSSSNLGGFVGTALDRTIIEDCYSKGSVTGNSYCGGFAGHLSAGLGRLVQIINCYSTGDVSGESWLGGFAGNLEGNVALTNSFYNIDKVKINDENQVTRGGIYNDQFEDWMDNEKVLDITRFSESLVPVGEYYEIATVQGMKDLLGFSGDENLKFRLSDNIDLSELPGYNISYSNLSEFDGDGHTLSGIHVTQSSFYSPLGLFATAHKTAIRNLRIIDVYMSGSNSVGGLVGTNIESVIENCAVEDGHISGNVSIGGLVGHSRQGEIYNSYAIANVIGQQHIGGLLGENNNNSVIANCYAICNVLAAQAAGGLVGAGRNITLENSYAVTLSANGSTLGGIVASLLSNTDNVYNNYWDAEISGIGTCDAQGEGSEGKTTAEMLTQSTFENWDFDQVWSIVEGETYPYLSWQSAPSAYHYPPGVYQLDLLASPEEGGSVSGDGEYPAGALVRLLADPVFYYEFAGWRDEDDVIISEDSEFLFQMPSSDVVLTAEFVLKENMLTVDVSPQGTGGVNVDPEKDYYHYNDLIVLTAVAADGYRFASWTNMYGQNLGSNESYQFYMPAVDYSVTALFELAEYTFQADVTPSNTGTVTIDPEKPLYNMGDQITLNATPEADYVFVGWKDAEDNVIGSDQELNYTMPPGNTIVYAEFALKGYELTVNSVPYNAGAIVVSPEKVNYQEGDMLNLSVTPEAGYSLMNWTDDEGNVLGNDEVLQFTMPARDIQIFANFSIVNNLVDFALDGIHAYPNPVDDLLVVDSECFMAEVRLIALSGETVLIKQDVGSRAEVNVGDFSPGLYLLKVVTAENVKVFTIVVNP</sequence>